<reference evidence="1 2" key="1">
    <citation type="journal article" date="2014" name="PLoS Genet.">
        <title>Phylogenetically driven sequencing of extremely halophilic archaea reveals strategies for static and dynamic osmo-response.</title>
        <authorList>
            <person name="Becker E.A."/>
            <person name="Seitzer P.M."/>
            <person name="Tritt A."/>
            <person name="Larsen D."/>
            <person name="Krusor M."/>
            <person name="Yao A.I."/>
            <person name="Wu D."/>
            <person name="Madern D."/>
            <person name="Eisen J.A."/>
            <person name="Darling A.E."/>
            <person name="Facciotti M.T."/>
        </authorList>
    </citation>
    <scope>NUCLEOTIDE SEQUENCE [LARGE SCALE GENOMIC DNA]</scope>
    <source>
        <strain evidence="1 2">2-9-1</strain>
    </source>
</reference>
<proteinExistence type="predicted"/>
<keyword evidence="2" id="KW-1185">Reference proteome</keyword>
<sequence>MRTTESRVTARIVRTENGEMHTEYEVGGVGYSSREAVETLLEGR</sequence>
<evidence type="ECO:0000313" key="2">
    <source>
        <dbReference type="Proteomes" id="UP000011626"/>
    </source>
</evidence>
<accession>M0CGJ5</accession>
<dbReference type="Proteomes" id="UP000011626">
    <property type="component" value="Unassembled WGS sequence"/>
</dbReference>
<evidence type="ECO:0000313" key="1">
    <source>
        <dbReference type="EMBL" id="ELZ21482.1"/>
    </source>
</evidence>
<name>M0CGJ5_9EURY</name>
<comment type="caution">
    <text evidence="1">The sequence shown here is derived from an EMBL/GenBank/DDBJ whole genome shotgun (WGS) entry which is preliminary data.</text>
</comment>
<gene>
    <name evidence="1" type="ORF">C475_18731</name>
</gene>
<dbReference type="EMBL" id="AOIU01000040">
    <property type="protein sequence ID" value="ELZ21482.1"/>
    <property type="molecule type" value="Genomic_DNA"/>
</dbReference>
<dbReference type="AlphaFoldDB" id="M0CGJ5"/>
<organism evidence="1 2">
    <name type="scientific">Halosimplex carlsbadense 2-9-1</name>
    <dbReference type="NCBI Taxonomy" id="797114"/>
    <lineage>
        <taxon>Archaea</taxon>
        <taxon>Methanobacteriati</taxon>
        <taxon>Methanobacteriota</taxon>
        <taxon>Stenosarchaea group</taxon>
        <taxon>Halobacteria</taxon>
        <taxon>Halobacteriales</taxon>
        <taxon>Haloarculaceae</taxon>
        <taxon>Halosimplex</taxon>
    </lineage>
</organism>
<protein>
    <submittedName>
        <fullName evidence="1">Uncharacterized protein</fullName>
    </submittedName>
</protein>